<dbReference type="SMART" id="SM00028">
    <property type="entry name" value="TPR"/>
    <property type="match status" value="3"/>
</dbReference>
<accession>A0A2A9M9K3</accession>
<feature type="compositionally biased region" description="Low complexity" evidence="1">
    <location>
        <begin position="302"/>
        <end position="314"/>
    </location>
</feature>
<feature type="compositionally biased region" description="Basic and acidic residues" evidence="1">
    <location>
        <begin position="237"/>
        <end position="252"/>
    </location>
</feature>
<keyword evidence="3" id="KW-1185">Reference proteome</keyword>
<evidence type="ECO:0000313" key="2">
    <source>
        <dbReference type="EMBL" id="PFH32596.1"/>
    </source>
</evidence>
<dbReference type="OrthoDB" id="286233at2759"/>
<dbReference type="PANTHER" id="PTHR10098">
    <property type="entry name" value="RAPSYN-RELATED"/>
    <property type="match status" value="1"/>
</dbReference>
<dbReference type="GeneID" id="40306270"/>
<feature type="compositionally biased region" description="Polar residues" evidence="1">
    <location>
        <begin position="91"/>
        <end position="100"/>
    </location>
</feature>
<feature type="compositionally biased region" description="Low complexity" evidence="1">
    <location>
        <begin position="914"/>
        <end position="960"/>
    </location>
</feature>
<dbReference type="RefSeq" id="XP_029216605.1">
    <property type="nucleotide sequence ID" value="XM_029359938.1"/>
</dbReference>
<dbReference type="Proteomes" id="UP000224006">
    <property type="component" value="Chromosome IX"/>
</dbReference>
<dbReference type="STRING" id="94643.A0A2A9M9K3"/>
<feature type="compositionally biased region" description="Low complexity" evidence="1">
    <location>
        <begin position="466"/>
        <end position="477"/>
    </location>
</feature>
<feature type="region of interest" description="Disordered" evidence="1">
    <location>
        <begin position="216"/>
        <end position="627"/>
    </location>
</feature>
<feature type="region of interest" description="Disordered" evidence="1">
    <location>
        <begin position="846"/>
        <end position="882"/>
    </location>
</feature>
<dbReference type="SUPFAM" id="SSF48452">
    <property type="entry name" value="TPR-like"/>
    <property type="match status" value="1"/>
</dbReference>
<protein>
    <submittedName>
        <fullName evidence="2">Uncharacterized protein</fullName>
    </submittedName>
</protein>
<dbReference type="PANTHER" id="PTHR10098:SF108">
    <property type="entry name" value="TETRATRICOPEPTIDE REPEAT PROTEIN 28"/>
    <property type="match status" value="1"/>
</dbReference>
<feature type="compositionally biased region" description="Basic and acidic residues" evidence="1">
    <location>
        <begin position="449"/>
        <end position="465"/>
    </location>
</feature>
<dbReference type="VEuPathDB" id="ToxoDB:BESB_012080"/>
<dbReference type="AlphaFoldDB" id="A0A2A9M9K3"/>
<comment type="caution">
    <text evidence="2">The sequence shown here is derived from an EMBL/GenBank/DDBJ whole genome shotgun (WGS) entry which is preliminary data.</text>
</comment>
<dbReference type="Gene3D" id="1.25.40.10">
    <property type="entry name" value="Tetratricopeptide repeat domain"/>
    <property type="match status" value="1"/>
</dbReference>
<sequence length="1169" mass="123538">MKLSGAPMRVSSGENLLRSSENVRAWTEDEPAEDEYGSPGRTAPTRWAPSSELSDVRTPRRSSGGESESPVSPQCDLPELWSQEGGAGPSASPQTRSFATENCDFDPGGIPPRKNSGGTGTLSPTSLSSSEIPSASSSSSLPRVWAGSSSAPGRSSLPAPLASPSSPASHPQPRHSEKEEESPPPHVIYPEASAGLRSLELSSETNNLLSARCPALSTEDELPPASHRLASSLSSHPSRERASGVEAGETKKLQGSAVPNSSAPRGRFHWSPHPSSSPEEESGRLAAPHSTLGAKAEERESLPALPREPAQARALPPPPPSRADAPKARASLSGSVAPGRRGPAGSSSHVGTFAFRPAPPRAAETGGDGGDAEVCVFGQEGPPRGVVCAGENPGLDDESPARRRAGERAAVRQTPAADVNEGPRRSEERRTDAEKNTAAAPPQRRARPIHREAAGREPEGTRDRAGALGEQAALDAAASRRRLNPESEDEAGRRASRARGEGAAAVPESLTAPTNRPRARRPTDLQQARFGSLGVSAARADEARRAALRRAGTRPSSLALQQPQRPESPFHFCAPSRLDDRQAGGSGAPSARRRSRAARPSSGPRRYSQRHGLAGLPPECSGVPSGLNDPRSYLKSIKRKARREVFPAFGVRSPAHRVSDAKLLVPAAKREGNLEAATQRLYALGVVLDNKRRWTQAISAYQDLLACAQTLGDRDLQVLAHNCLGIDFLRCEAFEEALQHHTQQLSLADEDGQYVAHMNIGLVCSRLDKPEDAAAHYRAAAEIAARRRNLVRHSLAVGNLGLTVFPTGDLKTSRRCMEYHLDTIEEIFSAAPLAAKRNWRFYTPAVSTPSASSPPPRPHASLSSAGADAPSAMPAASSPSSLPGVSPSASSSFYLCATVSAAEAAASASSPLPSRCAAAASSTPSSSSASASASPRSASSASPRGWSRAAKAAGETTGEAAARRGDIRVSFEDSQEKKSENEKAKRPREEETLNPKSTSASSAHAHPSPSLRARASGEEGETVHDPGTPRDLERLEDASTMCEAMQKVDTRPPNTSCKRSSLPQSPFAVFATLDSQHHLGRVDAATGDYVQAAERLFEARLMAKKAGEADAEVEANVAYGVVQGRLHFEDYKKRILESAADTRAARNWQNLFSSFSAAPQLSARIQSCG</sequence>
<feature type="compositionally biased region" description="Low complexity" evidence="1">
    <location>
        <begin position="501"/>
        <end position="516"/>
    </location>
</feature>
<feature type="compositionally biased region" description="Low complexity" evidence="1">
    <location>
        <begin position="223"/>
        <end position="236"/>
    </location>
</feature>
<feature type="compositionally biased region" description="Basic and acidic residues" evidence="1">
    <location>
        <begin position="421"/>
        <end position="435"/>
    </location>
</feature>
<feature type="compositionally biased region" description="Basic and acidic residues" evidence="1">
    <location>
        <begin position="174"/>
        <end position="183"/>
    </location>
</feature>
<feature type="compositionally biased region" description="Polar residues" evidence="1">
    <location>
        <begin position="12"/>
        <end position="22"/>
    </location>
</feature>
<evidence type="ECO:0000313" key="3">
    <source>
        <dbReference type="Proteomes" id="UP000224006"/>
    </source>
</evidence>
<feature type="compositionally biased region" description="Polar residues" evidence="1">
    <location>
        <begin position="554"/>
        <end position="565"/>
    </location>
</feature>
<feature type="compositionally biased region" description="Low complexity" evidence="1">
    <location>
        <begin position="61"/>
        <end position="70"/>
    </location>
</feature>
<feature type="region of interest" description="Disordered" evidence="1">
    <location>
        <begin position="1"/>
        <end position="200"/>
    </location>
</feature>
<name>A0A2A9M9K3_BESBE</name>
<gene>
    <name evidence="2" type="ORF">BESB_012080</name>
</gene>
<feature type="region of interest" description="Disordered" evidence="1">
    <location>
        <begin position="914"/>
        <end position="1032"/>
    </location>
</feature>
<organism evidence="2 3">
    <name type="scientific">Besnoitia besnoiti</name>
    <name type="common">Apicomplexan protozoan</name>
    <dbReference type="NCBI Taxonomy" id="94643"/>
    <lineage>
        <taxon>Eukaryota</taxon>
        <taxon>Sar</taxon>
        <taxon>Alveolata</taxon>
        <taxon>Apicomplexa</taxon>
        <taxon>Conoidasida</taxon>
        <taxon>Coccidia</taxon>
        <taxon>Eucoccidiorida</taxon>
        <taxon>Eimeriorina</taxon>
        <taxon>Sarcocystidae</taxon>
        <taxon>Besnoitia</taxon>
    </lineage>
</organism>
<reference evidence="2 3" key="1">
    <citation type="submission" date="2017-09" db="EMBL/GenBank/DDBJ databases">
        <title>Genome sequencing of Besnoitia besnoiti strain Bb-Ger1.</title>
        <authorList>
            <person name="Schares G."/>
            <person name="Venepally P."/>
            <person name="Lorenzi H.A."/>
        </authorList>
    </citation>
    <scope>NUCLEOTIDE SEQUENCE [LARGE SCALE GENOMIC DNA]</scope>
    <source>
        <strain evidence="2 3">Bb-Ger1</strain>
    </source>
</reference>
<proteinExistence type="predicted"/>
<feature type="compositionally biased region" description="Low complexity" evidence="1">
    <location>
        <begin position="859"/>
        <end position="882"/>
    </location>
</feature>
<dbReference type="EMBL" id="NWUJ01000010">
    <property type="protein sequence ID" value="PFH32596.1"/>
    <property type="molecule type" value="Genomic_DNA"/>
</dbReference>
<dbReference type="InterPro" id="IPR019734">
    <property type="entry name" value="TPR_rpt"/>
</dbReference>
<feature type="compositionally biased region" description="Basic and acidic residues" evidence="1">
    <location>
        <begin position="399"/>
        <end position="410"/>
    </location>
</feature>
<feature type="compositionally biased region" description="Low complexity" evidence="1">
    <location>
        <begin position="999"/>
        <end position="1010"/>
    </location>
</feature>
<feature type="compositionally biased region" description="Basic and acidic residues" evidence="1">
    <location>
        <begin position="1015"/>
        <end position="1032"/>
    </location>
</feature>
<dbReference type="InterPro" id="IPR011990">
    <property type="entry name" value="TPR-like_helical_dom_sf"/>
</dbReference>
<evidence type="ECO:0000256" key="1">
    <source>
        <dbReference type="SAM" id="MobiDB-lite"/>
    </source>
</evidence>
<feature type="compositionally biased region" description="Basic and acidic residues" evidence="1">
    <location>
        <begin position="961"/>
        <end position="993"/>
    </location>
</feature>
<feature type="compositionally biased region" description="Low complexity" evidence="1">
    <location>
        <begin position="121"/>
        <end position="171"/>
    </location>
</feature>
<dbReference type="KEGG" id="bbes:BESB_012080"/>